<comment type="subcellular location">
    <subcellularLocation>
        <location evidence="1 12">Cell membrane</location>
        <topology evidence="1 12">Multi-pass membrane protein</topology>
    </subcellularLocation>
</comment>
<dbReference type="PANTHER" id="PTHR28259">
    <property type="entry name" value="FLUORIDE EXPORT PROTEIN 1-RELATED"/>
    <property type="match status" value="1"/>
</dbReference>
<keyword evidence="6 12" id="KW-0915">Sodium</keyword>
<dbReference type="RefSeq" id="WP_245679926.1">
    <property type="nucleotide sequence ID" value="NZ_FNAG01000001.1"/>
</dbReference>
<dbReference type="STRING" id="265719.SAMN04488509_101261"/>
<comment type="catalytic activity">
    <reaction evidence="11">
        <text>fluoride(in) = fluoride(out)</text>
        <dbReference type="Rhea" id="RHEA:76159"/>
        <dbReference type="ChEBI" id="CHEBI:17051"/>
    </reaction>
    <physiologicalReaction direction="left-to-right" evidence="11">
        <dbReference type="Rhea" id="RHEA:76160"/>
    </physiologicalReaction>
</comment>
<feature type="transmembrane region" description="Helical" evidence="12">
    <location>
        <begin position="99"/>
        <end position="123"/>
    </location>
</feature>
<keyword evidence="8 12" id="KW-0472">Membrane</keyword>
<keyword evidence="4 12" id="KW-0812">Transmembrane</keyword>
<feature type="binding site" evidence="12">
    <location>
        <position position="77"/>
    </location>
    <ligand>
        <name>Na(+)</name>
        <dbReference type="ChEBI" id="CHEBI:29101"/>
        <note>structural</note>
    </ligand>
</feature>
<evidence type="ECO:0000256" key="7">
    <source>
        <dbReference type="ARBA" id="ARBA00023065"/>
    </source>
</evidence>
<feature type="binding site" evidence="12">
    <location>
        <position position="80"/>
    </location>
    <ligand>
        <name>Na(+)</name>
        <dbReference type="ChEBI" id="CHEBI:29101"/>
        <note>structural</note>
    </ligand>
</feature>
<keyword evidence="12" id="KW-0813">Transport</keyword>
<proteinExistence type="inferred from homology"/>
<dbReference type="GO" id="GO:0005886">
    <property type="term" value="C:plasma membrane"/>
    <property type="evidence" value="ECO:0007669"/>
    <property type="project" value="UniProtKB-SubCell"/>
</dbReference>
<evidence type="ECO:0000256" key="5">
    <source>
        <dbReference type="ARBA" id="ARBA00022989"/>
    </source>
</evidence>
<reference evidence="13 14" key="1">
    <citation type="submission" date="2016-10" db="EMBL/GenBank/DDBJ databases">
        <authorList>
            <person name="de Groot N.N."/>
        </authorList>
    </citation>
    <scope>NUCLEOTIDE SEQUENCE [LARGE SCALE GENOMIC DNA]</scope>
    <source>
        <strain evidence="13 14">DSM 16957</strain>
    </source>
</reference>
<dbReference type="GO" id="GO:0140114">
    <property type="term" value="P:cellular detoxification of fluoride"/>
    <property type="evidence" value="ECO:0007669"/>
    <property type="project" value="UniProtKB-UniRule"/>
</dbReference>
<comment type="activity regulation">
    <text evidence="12">Na(+) is not transported, but it plays an essential structural role and its presence is essential for fluoride channel function.</text>
</comment>
<keyword evidence="12" id="KW-0479">Metal-binding</keyword>
<comment type="function">
    <text evidence="12">Fluoride-specific ion channel. Important for reducing fluoride concentration in the cell, thus reducing its toxicity.</text>
</comment>
<evidence type="ECO:0000256" key="8">
    <source>
        <dbReference type="ARBA" id="ARBA00023136"/>
    </source>
</evidence>
<evidence type="ECO:0000256" key="2">
    <source>
        <dbReference type="ARBA" id="ARBA00022475"/>
    </source>
</evidence>
<evidence type="ECO:0000313" key="13">
    <source>
        <dbReference type="EMBL" id="SDD10972.1"/>
    </source>
</evidence>
<dbReference type="AlphaFoldDB" id="A0A1G6S231"/>
<name>A0A1G6S231_9GAMM</name>
<sequence length="129" mass="13653">MSLWSSLGLVMAGGALGAGARFLLGTWLLRQLGSGFPWGTFAVNLLGSFGAGLLLVWVQKPEAAPWLRPLLMTGLLGGLTTYSALMVDCLLLWRELERPGLALLYLALTLVIGFAALLGGWLLGQGLRG</sequence>
<keyword evidence="7 12" id="KW-0406">Ion transport</keyword>
<gene>
    <name evidence="12" type="primary">fluC</name>
    <name evidence="12" type="synonym">crcB</name>
    <name evidence="13" type="ORF">SAMN04488509_101261</name>
</gene>
<dbReference type="InterPro" id="IPR003691">
    <property type="entry name" value="FluC"/>
</dbReference>
<keyword evidence="14" id="KW-1185">Reference proteome</keyword>
<accession>A0A1G6S231</accession>
<feature type="transmembrane region" description="Helical" evidence="12">
    <location>
        <begin position="70"/>
        <end position="93"/>
    </location>
</feature>
<dbReference type="GO" id="GO:0062054">
    <property type="term" value="F:fluoride channel activity"/>
    <property type="evidence" value="ECO:0007669"/>
    <property type="project" value="UniProtKB-UniRule"/>
</dbReference>
<keyword evidence="9 12" id="KW-0407">Ion channel</keyword>
<organism evidence="13 14">
    <name type="scientific">Aquimonas voraii</name>
    <dbReference type="NCBI Taxonomy" id="265719"/>
    <lineage>
        <taxon>Bacteria</taxon>
        <taxon>Pseudomonadati</taxon>
        <taxon>Pseudomonadota</taxon>
        <taxon>Gammaproteobacteria</taxon>
        <taxon>Lysobacterales</taxon>
        <taxon>Lysobacteraceae</taxon>
        <taxon>Aquimonas</taxon>
    </lineage>
</organism>
<keyword evidence="2 12" id="KW-1003">Cell membrane</keyword>
<keyword evidence="5 12" id="KW-1133">Transmembrane helix</keyword>
<dbReference type="GO" id="GO:0046872">
    <property type="term" value="F:metal ion binding"/>
    <property type="evidence" value="ECO:0007669"/>
    <property type="project" value="UniProtKB-KW"/>
</dbReference>
<dbReference type="PANTHER" id="PTHR28259:SF1">
    <property type="entry name" value="FLUORIDE EXPORT PROTEIN 1-RELATED"/>
    <property type="match status" value="1"/>
</dbReference>
<dbReference type="HAMAP" id="MF_00454">
    <property type="entry name" value="FluC"/>
    <property type="match status" value="1"/>
</dbReference>
<feature type="transmembrane region" description="Helical" evidence="12">
    <location>
        <begin position="41"/>
        <end position="58"/>
    </location>
</feature>
<evidence type="ECO:0000256" key="11">
    <source>
        <dbReference type="ARBA" id="ARBA00035585"/>
    </source>
</evidence>
<protein>
    <recommendedName>
        <fullName evidence="12">Fluoride-specific ion channel FluC</fullName>
    </recommendedName>
</protein>
<evidence type="ECO:0000313" key="14">
    <source>
        <dbReference type="Proteomes" id="UP000199603"/>
    </source>
</evidence>
<dbReference type="Proteomes" id="UP000199603">
    <property type="component" value="Unassembled WGS sequence"/>
</dbReference>
<evidence type="ECO:0000256" key="10">
    <source>
        <dbReference type="ARBA" id="ARBA00035120"/>
    </source>
</evidence>
<evidence type="ECO:0000256" key="12">
    <source>
        <dbReference type="HAMAP-Rule" id="MF_00454"/>
    </source>
</evidence>
<evidence type="ECO:0000256" key="3">
    <source>
        <dbReference type="ARBA" id="ARBA00022519"/>
    </source>
</evidence>
<evidence type="ECO:0000256" key="4">
    <source>
        <dbReference type="ARBA" id="ARBA00022692"/>
    </source>
</evidence>
<evidence type="ECO:0000256" key="9">
    <source>
        <dbReference type="ARBA" id="ARBA00023303"/>
    </source>
</evidence>
<dbReference type="EMBL" id="FNAG01000001">
    <property type="protein sequence ID" value="SDD10972.1"/>
    <property type="molecule type" value="Genomic_DNA"/>
</dbReference>
<comment type="similarity">
    <text evidence="10 12">Belongs to the fluoride channel Fluc/FEX (TC 1.A.43) family.</text>
</comment>
<keyword evidence="3" id="KW-0997">Cell inner membrane</keyword>
<evidence type="ECO:0000256" key="1">
    <source>
        <dbReference type="ARBA" id="ARBA00004651"/>
    </source>
</evidence>
<evidence type="ECO:0000256" key="6">
    <source>
        <dbReference type="ARBA" id="ARBA00023053"/>
    </source>
</evidence>
<dbReference type="Pfam" id="PF02537">
    <property type="entry name" value="CRCB"/>
    <property type="match status" value="1"/>
</dbReference>